<dbReference type="Proteomes" id="UP001224775">
    <property type="component" value="Unassembled WGS sequence"/>
</dbReference>
<feature type="region of interest" description="Disordered" evidence="1">
    <location>
        <begin position="70"/>
        <end position="99"/>
    </location>
</feature>
<name>A0AAD9DG26_9STRA</name>
<feature type="compositionally biased region" description="Basic and acidic residues" evidence="1">
    <location>
        <begin position="481"/>
        <end position="493"/>
    </location>
</feature>
<organism evidence="2 3">
    <name type="scientific">Skeletonema marinoi</name>
    <dbReference type="NCBI Taxonomy" id="267567"/>
    <lineage>
        <taxon>Eukaryota</taxon>
        <taxon>Sar</taxon>
        <taxon>Stramenopiles</taxon>
        <taxon>Ochrophyta</taxon>
        <taxon>Bacillariophyta</taxon>
        <taxon>Coscinodiscophyceae</taxon>
        <taxon>Thalassiosirophycidae</taxon>
        <taxon>Thalassiosirales</taxon>
        <taxon>Skeletonemataceae</taxon>
        <taxon>Skeletonema</taxon>
        <taxon>Skeletonema marinoi-dohrnii complex</taxon>
    </lineage>
</organism>
<proteinExistence type="predicted"/>
<feature type="region of interest" description="Disordered" evidence="1">
    <location>
        <begin position="477"/>
        <end position="517"/>
    </location>
</feature>
<keyword evidence="3" id="KW-1185">Reference proteome</keyword>
<evidence type="ECO:0000256" key="1">
    <source>
        <dbReference type="SAM" id="MobiDB-lite"/>
    </source>
</evidence>
<feature type="compositionally biased region" description="Polar residues" evidence="1">
    <location>
        <begin position="76"/>
        <end position="85"/>
    </location>
</feature>
<comment type="caution">
    <text evidence="2">The sequence shown here is derived from an EMBL/GenBank/DDBJ whole genome shotgun (WGS) entry which is preliminary data.</text>
</comment>
<evidence type="ECO:0000313" key="3">
    <source>
        <dbReference type="Proteomes" id="UP001224775"/>
    </source>
</evidence>
<evidence type="ECO:0000313" key="2">
    <source>
        <dbReference type="EMBL" id="KAK1744869.1"/>
    </source>
</evidence>
<sequence length="517" mass="58034">MATMAALAFTTRGSSLRKCSSSLRGAVGSRLFSTRASVETDDSEGAPKKHPQSFVTDEVPLEDGELSDLPPFFHQNLRTGPSPQSHARHSRHENDGRDAYWRPPWKSRADIISAEDFANRPRVTFSEHFASLHDAMATLTWMTQNEKDGIYKMYCDLMTVMAEKGGDPKKDSWGVLTTNTSHEYVVRVIAQHYNITTARAAGVIQLQHNEEQLNKDPNFKIRHDIQAFVDAKVRDNHRDVYQSYGEKDPMGFVEDPVASSGFLAREDVGSAAVMGASDLVDIDALVKKVKRMEKDEASMRIKNHIYVEDVDDRTRNVKLDKEAKRLEKMKKALAGLYDIQKASGDGEEKETVSTRTKVPPIPEGALPYPDNNVGYNETPKTRRPRWKFAAQIINTHTLENPPGSSQHGKRVAARAKARRHGRIVDGNTLIEKDGEVRVATIAELEQTSWKHVRNESEFMFKGVKAAWMRRQLEQEVGGWGRQEEVYNEPKVEGEGESEDAAENEEGGEAEGGEDNEK</sequence>
<dbReference type="EMBL" id="JATAAI010000006">
    <property type="protein sequence ID" value="KAK1744869.1"/>
    <property type="molecule type" value="Genomic_DNA"/>
</dbReference>
<protein>
    <submittedName>
        <fullName evidence="2">Uncharacterized protein</fullName>
    </submittedName>
</protein>
<accession>A0AAD9DG26</accession>
<reference evidence="2" key="1">
    <citation type="submission" date="2023-06" db="EMBL/GenBank/DDBJ databases">
        <title>Survivors Of The Sea: Transcriptome response of Skeletonema marinoi to long-term dormancy.</title>
        <authorList>
            <person name="Pinder M.I.M."/>
            <person name="Kourtchenko O."/>
            <person name="Robertson E.K."/>
            <person name="Larsson T."/>
            <person name="Maumus F."/>
            <person name="Osuna-Cruz C.M."/>
            <person name="Vancaester E."/>
            <person name="Stenow R."/>
            <person name="Vandepoele K."/>
            <person name="Ploug H."/>
            <person name="Bruchert V."/>
            <person name="Godhe A."/>
            <person name="Topel M."/>
        </authorList>
    </citation>
    <scope>NUCLEOTIDE SEQUENCE</scope>
    <source>
        <strain evidence="2">R05AC</strain>
    </source>
</reference>
<feature type="compositionally biased region" description="Acidic residues" evidence="1">
    <location>
        <begin position="494"/>
        <end position="517"/>
    </location>
</feature>
<feature type="region of interest" description="Disordered" evidence="1">
    <location>
        <begin position="343"/>
        <end position="381"/>
    </location>
</feature>
<dbReference type="AlphaFoldDB" id="A0AAD9DG26"/>
<gene>
    <name evidence="2" type="ORF">QTG54_004160</name>
</gene>